<accession>E6LI65</accession>
<evidence type="ECO:0000313" key="1">
    <source>
        <dbReference type="EMBL" id="EFU73100.1"/>
    </source>
</evidence>
<dbReference type="EMBL" id="AEPV01000080">
    <property type="protein sequence ID" value="EFU73100.1"/>
    <property type="molecule type" value="Genomic_DNA"/>
</dbReference>
<gene>
    <name evidence="1" type="ORF">HMPREF9088_2055</name>
</gene>
<comment type="caution">
    <text evidence="1">The sequence shown here is derived from an EMBL/GenBank/DDBJ whole genome shotgun (WGS) entry which is preliminary data.</text>
</comment>
<organism evidence="1 2">
    <name type="scientific">Enterococcus italicus (strain DSM 15952 / CCUG 50447 / LMG 22039 / TP 1.5)</name>
    <dbReference type="NCBI Taxonomy" id="888064"/>
    <lineage>
        <taxon>Bacteria</taxon>
        <taxon>Bacillati</taxon>
        <taxon>Bacillota</taxon>
        <taxon>Bacilli</taxon>
        <taxon>Lactobacillales</taxon>
        <taxon>Enterococcaceae</taxon>
        <taxon>Enterococcus</taxon>
    </lineage>
</organism>
<proteinExistence type="predicted"/>
<dbReference type="AlphaFoldDB" id="E6LI65"/>
<dbReference type="HOGENOM" id="CLU_2192946_0_0_9"/>
<dbReference type="STRING" id="888064.HMPREF9088_2055"/>
<name>E6LI65_ENTI1</name>
<sequence length="108" mass="12712">MVVNREFLLKNSIYKKMEVLFMKKKNENNLPDLYIPNLSEKEVSTVKSEISHFADKRLDRAEKILNESPDLSEKELAIHLAKEDLKKTKKLSFKRLVLKKIIKKLEAK</sequence>
<dbReference type="Proteomes" id="UP000010296">
    <property type="component" value="Unassembled WGS sequence"/>
</dbReference>
<keyword evidence="2" id="KW-1185">Reference proteome</keyword>
<evidence type="ECO:0000313" key="2">
    <source>
        <dbReference type="Proteomes" id="UP000010296"/>
    </source>
</evidence>
<reference evidence="1 2" key="1">
    <citation type="submission" date="2010-12" db="EMBL/GenBank/DDBJ databases">
        <authorList>
            <person name="Muzny D."/>
            <person name="Qin X."/>
            <person name="Deng J."/>
            <person name="Jiang H."/>
            <person name="Liu Y."/>
            <person name="Qu J."/>
            <person name="Song X.-Z."/>
            <person name="Zhang L."/>
            <person name="Thornton R."/>
            <person name="Coyle M."/>
            <person name="Francisco L."/>
            <person name="Jackson L."/>
            <person name="Javaid M."/>
            <person name="Korchina V."/>
            <person name="Kovar C."/>
            <person name="Mata R."/>
            <person name="Mathew T."/>
            <person name="Ngo R."/>
            <person name="Nguyen L."/>
            <person name="Nguyen N."/>
            <person name="Okwuonu G."/>
            <person name="Ongeri F."/>
            <person name="Pham C."/>
            <person name="Simmons D."/>
            <person name="Wilczek-Boney K."/>
            <person name="Hale W."/>
            <person name="Jakkamsetti A."/>
            <person name="Pham P."/>
            <person name="Ruth R."/>
            <person name="San Lucas F."/>
            <person name="Warren J."/>
            <person name="Zhang J."/>
            <person name="Zhao Z."/>
            <person name="Zhou C."/>
            <person name="Zhu D."/>
            <person name="Lee S."/>
            <person name="Bess C."/>
            <person name="Blankenburg K."/>
            <person name="Forbes L."/>
            <person name="Fu Q."/>
            <person name="Gubbala S."/>
            <person name="Hirani K."/>
            <person name="Jayaseelan J.C."/>
            <person name="Lara F."/>
            <person name="Munidasa M."/>
            <person name="Palculict T."/>
            <person name="Patil S."/>
            <person name="Pu L.-L."/>
            <person name="Saada N."/>
            <person name="Tang L."/>
            <person name="Weissenberger G."/>
            <person name="Zhu Y."/>
            <person name="Hemphill L."/>
            <person name="Shang Y."/>
            <person name="Youmans B."/>
            <person name="Ayvaz T."/>
            <person name="Ross M."/>
            <person name="Santibanez J."/>
            <person name="Aqrawi P."/>
            <person name="Gross S."/>
            <person name="Joshi V."/>
            <person name="Fowler G."/>
            <person name="Nazareth L."/>
            <person name="Reid J."/>
            <person name="Worley K."/>
            <person name="Petrosino J."/>
            <person name="Highlander S."/>
            <person name="Gibbs R."/>
        </authorList>
    </citation>
    <scope>NUCLEOTIDE SEQUENCE [LARGE SCALE GENOMIC DNA]</scope>
    <source>
        <strain evidence="2">DSM 15952 / CCUG 50447 / LMG 22039 / TP 1.5</strain>
    </source>
</reference>
<protein>
    <submittedName>
        <fullName evidence="1">Uncharacterized protein</fullName>
    </submittedName>
</protein>